<protein>
    <submittedName>
        <fullName evidence="3">Corrinoid ABC transporter substrate-binding protein</fullName>
    </submittedName>
</protein>
<dbReference type="RefSeq" id="WP_026427203.1">
    <property type="nucleotide sequence ID" value="NZ_CBCRWE010000022.1"/>
</dbReference>
<dbReference type="SUPFAM" id="SSF53807">
    <property type="entry name" value="Helical backbone' metal receptor"/>
    <property type="match status" value="1"/>
</dbReference>
<dbReference type="EMBL" id="LR134363">
    <property type="protein sequence ID" value="VEG75152.1"/>
    <property type="molecule type" value="Genomic_DNA"/>
</dbReference>
<evidence type="ECO:0000259" key="2">
    <source>
        <dbReference type="PROSITE" id="PS50983"/>
    </source>
</evidence>
<evidence type="ECO:0000313" key="4">
    <source>
        <dbReference type="Proteomes" id="UP000276899"/>
    </source>
</evidence>
<evidence type="ECO:0000256" key="1">
    <source>
        <dbReference type="ARBA" id="ARBA00008814"/>
    </source>
</evidence>
<dbReference type="Gene3D" id="3.40.50.1980">
    <property type="entry name" value="Nitrogenase molybdenum iron protein domain"/>
    <property type="match status" value="2"/>
</dbReference>
<dbReference type="PANTHER" id="PTHR30535:SF7">
    <property type="entry name" value="IRON(III) DICITRATE-BINDING PROTEIN"/>
    <property type="match status" value="1"/>
</dbReference>
<evidence type="ECO:0000313" key="3">
    <source>
        <dbReference type="EMBL" id="VEG75152.1"/>
    </source>
</evidence>
<dbReference type="InterPro" id="IPR050902">
    <property type="entry name" value="ABC_Transporter_SBP"/>
</dbReference>
<keyword evidence="4" id="KW-1185">Reference proteome</keyword>
<proteinExistence type="inferred from homology"/>
<name>A0A3S4UPB4_9ACTO</name>
<accession>A0A3S4UPB4</accession>
<dbReference type="STRING" id="1278298.GCA_000428685_02242"/>
<dbReference type="Proteomes" id="UP000276899">
    <property type="component" value="Chromosome"/>
</dbReference>
<gene>
    <name evidence="3" type="ORF">NCTC11923_01806</name>
</gene>
<comment type="similarity">
    <text evidence="1">Belongs to the bacterial solute-binding protein 8 family.</text>
</comment>
<dbReference type="PROSITE" id="PS50983">
    <property type="entry name" value="FE_B12_PBP"/>
    <property type="match status" value="1"/>
</dbReference>
<sequence>MPSPLMLRSIRPTAALTAILVGLGLMGCSAVKDSDASSQGAYPVTVEDCGSTVTIDAEPKRILTVGTAAVEMLDAAGAADRITARTGEFGAPLPETLKNPPSDDLITNPSDPTTEEILAAEPDLVLGYGLFNADIDQLRQAGITVLTVQGECGHDSTSQSGSGVTLTTVTDDLRRLGTVLSTSFTADAAAASLDERIAQARQDKAGSTAAWVYYFSSQDPLSAYGGQGLANSSLQDAGLTNAYAASMDAYLTISVESLLSQQPDWIILSYGLYGESEEEARQKFLASPGVDSLTAVSQNHLVLLPASASAPSPSGIAGMEQLVEATRK</sequence>
<dbReference type="AlphaFoldDB" id="A0A3S4UPB4"/>
<dbReference type="InterPro" id="IPR002491">
    <property type="entry name" value="ABC_transptr_periplasmic_BD"/>
</dbReference>
<feature type="domain" description="Fe/B12 periplasmic-binding" evidence="2">
    <location>
        <begin position="61"/>
        <end position="328"/>
    </location>
</feature>
<dbReference type="KEGG" id="asla:NCTC11923_01806"/>
<dbReference type="Pfam" id="PF01497">
    <property type="entry name" value="Peripla_BP_2"/>
    <property type="match status" value="1"/>
</dbReference>
<organism evidence="3 4">
    <name type="scientific">Actinomyces slackii</name>
    <dbReference type="NCBI Taxonomy" id="52774"/>
    <lineage>
        <taxon>Bacteria</taxon>
        <taxon>Bacillati</taxon>
        <taxon>Actinomycetota</taxon>
        <taxon>Actinomycetes</taxon>
        <taxon>Actinomycetales</taxon>
        <taxon>Actinomycetaceae</taxon>
        <taxon>Actinomyces</taxon>
    </lineage>
</organism>
<reference evidence="3 4" key="1">
    <citation type="submission" date="2018-12" db="EMBL/GenBank/DDBJ databases">
        <authorList>
            <consortium name="Pathogen Informatics"/>
        </authorList>
    </citation>
    <scope>NUCLEOTIDE SEQUENCE [LARGE SCALE GENOMIC DNA]</scope>
    <source>
        <strain evidence="3 4">NCTC11923</strain>
    </source>
</reference>
<dbReference type="PANTHER" id="PTHR30535">
    <property type="entry name" value="VITAMIN B12-BINDING PROTEIN"/>
    <property type="match status" value="1"/>
</dbReference>